<protein>
    <submittedName>
        <fullName evidence="3">Putative RNA-directed DNA polymerase from transposon X-element</fullName>
    </submittedName>
</protein>
<dbReference type="PRINTS" id="PR01345">
    <property type="entry name" value="CERVTRCPTASE"/>
</dbReference>
<dbReference type="SUPFAM" id="SSF56672">
    <property type="entry name" value="DNA/RNA polymerases"/>
    <property type="match status" value="1"/>
</dbReference>
<evidence type="ECO:0000259" key="1">
    <source>
        <dbReference type="PROSITE" id="PS50878"/>
    </source>
</evidence>
<proteinExistence type="predicted"/>
<name>A0A0A9YTU1_LYGHE</name>
<evidence type="ECO:0000313" key="2">
    <source>
        <dbReference type="EMBL" id="JAG36455.1"/>
    </source>
</evidence>
<dbReference type="InterPro" id="IPR000477">
    <property type="entry name" value="RT_dom"/>
</dbReference>
<organism evidence="3">
    <name type="scientific">Lygus hesperus</name>
    <name type="common">Western plant bug</name>
    <dbReference type="NCBI Taxonomy" id="30085"/>
    <lineage>
        <taxon>Eukaryota</taxon>
        <taxon>Metazoa</taxon>
        <taxon>Ecdysozoa</taxon>
        <taxon>Arthropoda</taxon>
        <taxon>Hexapoda</taxon>
        <taxon>Insecta</taxon>
        <taxon>Pterygota</taxon>
        <taxon>Neoptera</taxon>
        <taxon>Paraneoptera</taxon>
        <taxon>Hemiptera</taxon>
        <taxon>Heteroptera</taxon>
        <taxon>Panheteroptera</taxon>
        <taxon>Cimicomorpha</taxon>
        <taxon>Miridae</taxon>
        <taxon>Mirini</taxon>
        <taxon>Lygus</taxon>
    </lineage>
</organism>
<dbReference type="EMBL" id="GBHO01007147">
    <property type="protein sequence ID" value="JAG36457.1"/>
    <property type="molecule type" value="Transcribed_RNA"/>
</dbReference>
<dbReference type="InterPro" id="IPR043502">
    <property type="entry name" value="DNA/RNA_pol_sf"/>
</dbReference>
<dbReference type="AlphaFoldDB" id="A0A0A9YTU1"/>
<keyword evidence="3" id="KW-0808">Transferase</keyword>
<accession>A0A0A9YTU1</accession>
<reference evidence="3" key="2">
    <citation type="submission" date="2014-07" db="EMBL/GenBank/DDBJ databases">
        <authorList>
            <person name="Hull J."/>
        </authorList>
    </citation>
    <scope>NUCLEOTIDE SEQUENCE</scope>
</reference>
<evidence type="ECO:0000313" key="3">
    <source>
        <dbReference type="EMBL" id="JAG36457.1"/>
    </source>
</evidence>
<feature type="domain" description="Reverse transcriptase" evidence="1">
    <location>
        <begin position="1"/>
        <end position="165"/>
    </location>
</feature>
<dbReference type="GO" id="GO:0003964">
    <property type="term" value="F:RNA-directed DNA polymerase activity"/>
    <property type="evidence" value="ECO:0007669"/>
    <property type="project" value="UniProtKB-KW"/>
</dbReference>
<sequence>MDGFRSGVQTDVIATDFAKAFDKLSHRHLLSLLESLGIHGSFLAWLRSYLVGRQLVVRVKGALSSSFLASSGIPQGSHLGPLCFLIMINSVVNQTIADGIRCLLFADDLKLFVHSNSPLDCESLQASIYRLEDWCTANHLFLNASKCSVVTFHRLSKPIVYNYTLCGSPLRRSDGLVDLGVFCDERLSFSSHIEALASRAMRTLGFLKRNTREFSSVDAILTIYKALVLPTLDYASTIWSPSYGIHKYRLERVQKKFLRYIAYKMGIAYENVDFESLQRRCGLTTLERRRCLNDLVLLYKIVNDVMHCPPLLSRIDFLVPRVASRSPLLFSVPFAATNYDRNRPLARLPRSANLFLTFYPQFDFFFSPLSSLKSLFSNSHVSFQ</sequence>
<dbReference type="PANTHER" id="PTHR33332">
    <property type="entry name" value="REVERSE TRANSCRIPTASE DOMAIN-CONTAINING PROTEIN"/>
    <property type="match status" value="1"/>
</dbReference>
<keyword evidence="3" id="KW-0695">RNA-directed DNA polymerase</keyword>
<dbReference type="PROSITE" id="PS50878">
    <property type="entry name" value="RT_POL"/>
    <property type="match status" value="1"/>
</dbReference>
<reference evidence="3" key="1">
    <citation type="journal article" date="2014" name="PLoS ONE">
        <title>Transcriptome-Based Identification of ABC Transporters in the Western Tarnished Plant Bug Lygus hesperus.</title>
        <authorList>
            <person name="Hull J.J."/>
            <person name="Chaney K."/>
            <person name="Geib S.M."/>
            <person name="Fabrick J.A."/>
            <person name="Brent C.S."/>
            <person name="Walsh D."/>
            <person name="Lavine L.C."/>
        </authorList>
    </citation>
    <scope>NUCLEOTIDE SEQUENCE</scope>
</reference>
<dbReference type="EMBL" id="GBHO01007149">
    <property type="protein sequence ID" value="JAG36455.1"/>
    <property type="molecule type" value="Transcribed_RNA"/>
</dbReference>
<dbReference type="Pfam" id="PF00078">
    <property type="entry name" value="RVT_1"/>
    <property type="match status" value="1"/>
</dbReference>
<keyword evidence="3" id="KW-0548">Nucleotidyltransferase</keyword>
<gene>
    <name evidence="3" type="ORF">CM83_32434</name>
    <name evidence="2" type="ORF">CM83_32439</name>
</gene>